<evidence type="ECO:0000256" key="1">
    <source>
        <dbReference type="SAM" id="MobiDB-lite"/>
    </source>
</evidence>
<accession>A0A6P3V9Z8</accession>
<reference evidence="3" key="1">
    <citation type="submission" date="2025-08" db="UniProtKB">
        <authorList>
            <consortium name="RefSeq"/>
        </authorList>
    </citation>
    <scope>IDENTIFICATION</scope>
</reference>
<protein>
    <submittedName>
        <fullName evidence="3">Cuticle collagen 2C</fullName>
    </submittedName>
</protein>
<gene>
    <name evidence="3" type="primary">LOC105741860</name>
</gene>
<evidence type="ECO:0000313" key="3">
    <source>
        <dbReference type="RefSeq" id="XP_012369605.1"/>
    </source>
</evidence>
<organism evidence="2 3">
    <name type="scientific">Octodon degus</name>
    <name type="common">Degu</name>
    <name type="synonym">Sciurus degus</name>
    <dbReference type="NCBI Taxonomy" id="10160"/>
    <lineage>
        <taxon>Eukaryota</taxon>
        <taxon>Metazoa</taxon>
        <taxon>Chordata</taxon>
        <taxon>Craniata</taxon>
        <taxon>Vertebrata</taxon>
        <taxon>Euteleostomi</taxon>
        <taxon>Mammalia</taxon>
        <taxon>Eutheria</taxon>
        <taxon>Euarchontoglires</taxon>
        <taxon>Glires</taxon>
        <taxon>Rodentia</taxon>
        <taxon>Hystricomorpha</taxon>
        <taxon>Octodontidae</taxon>
        <taxon>Octodon</taxon>
    </lineage>
</organism>
<feature type="region of interest" description="Disordered" evidence="1">
    <location>
        <begin position="1"/>
        <end position="167"/>
    </location>
</feature>
<dbReference type="GeneID" id="105741860"/>
<dbReference type="AlphaFoldDB" id="A0A6P3V9Z8"/>
<dbReference type="RefSeq" id="XP_012369605.1">
    <property type="nucleotide sequence ID" value="XM_012514151.1"/>
</dbReference>
<feature type="compositionally biased region" description="Low complexity" evidence="1">
    <location>
        <begin position="86"/>
        <end position="99"/>
    </location>
</feature>
<keyword evidence="2" id="KW-1185">Reference proteome</keyword>
<feature type="compositionally biased region" description="Pro residues" evidence="1">
    <location>
        <begin position="156"/>
        <end position="167"/>
    </location>
</feature>
<feature type="compositionally biased region" description="Basic and acidic residues" evidence="1">
    <location>
        <begin position="125"/>
        <end position="141"/>
    </location>
</feature>
<dbReference type="Proteomes" id="UP000515203">
    <property type="component" value="Unplaced"/>
</dbReference>
<sequence>MGLGNHLRRPGNSGNPGPKQLRATPSPAPGSPPRGRTRAAQGRCLPHAAESTRAGSPGAEPPGCRAKSTPSGPRLRRAGAPRRPTPRSAGHTRPQLRPDPALPAPRDRAHDPGLPALGPSGDSAHLGRADRADRANVRGEQGRLPGGALYPRLRPARPPALLPPGSA</sequence>
<evidence type="ECO:0000313" key="2">
    <source>
        <dbReference type="Proteomes" id="UP000515203"/>
    </source>
</evidence>
<proteinExistence type="predicted"/>
<dbReference type="GO" id="GO:0005581">
    <property type="term" value="C:collagen trimer"/>
    <property type="evidence" value="ECO:0007669"/>
    <property type="project" value="UniProtKB-KW"/>
</dbReference>
<name>A0A6P3V9Z8_OCTDE</name>
<keyword evidence="3" id="KW-0176">Collagen</keyword>
<dbReference type="InParanoid" id="A0A6P3V9Z8"/>